<dbReference type="GO" id="GO:0046872">
    <property type="term" value="F:metal ion binding"/>
    <property type="evidence" value="ECO:0007669"/>
    <property type="project" value="UniProtKB-KW"/>
</dbReference>
<dbReference type="InterPro" id="IPR034457">
    <property type="entry name" value="Organic_radical-activating"/>
</dbReference>
<dbReference type="Pfam" id="PF04055">
    <property type="entry name" value="Radical_SAM"/>
    <property type="match status" value="1"/>
</dbReference>
<evidence type="ECO:0000256" key="6">
    <source>
        <dbReference type="PIRSR" id="PIRSR004869-50"/>
    </source>
</evidence>
<dbReference type="NCBIfam" id="TIGR04337">
    <property type="entry name" value="AmmeMemoSam_rS"/>
    <property type="match status" value="1"/>
</dbReference>
<evidence type="ECO:0000256" key="4">
    <source>
        <dbReference type="ARBA" id="ARBA00023004"/>
    </source>
</evidence>
<dbReference type="PROSITE" id="PS51918">
    <property type="entry name" value="RADICAL_SAM"/>
    <property type="match status" value="1"/>
</dbReference>
<keyword evidence="3 6" id="KW-0479">Metal-binding</keyword>
<dbReference type="SUPFAM" id="SSF102114">
    <property type="entry name" value="Radical SAM enzymes"/>
    <property type="match status" value="1"/>
</dbReference>
<dbReference type="EMBL" id="PCRK01000043">
    <property type="protein sequence ID" value="PIP19586.1"/>
    <property type="molecule type" value="Genomic_DNA"/>
</dbReference>
<keyword evidence="1" id="KW-0004">4Fe-4S</keyword>
<evidence type="ECO:0000256" key="1">
    <source>
        <dbReference type="ARBA" id="ARBA00022485"/>
    </source>
</evidence>
<feature type="binding site" evidence="6">
    <location>
        <position position="86"/>
    </location>
    <ligand>
        <name>[4Fe-4S] cluster</name>
        <dbReference type="ChEBI" id="CHEBI:49883"/>
        <note>4Fe-4S-S-AdoMet</note>
    </ligand>
</feature>
<accession>A0A2G9YK30</accession>
<dbReference type="PIRSF" id="PIRSF004869">
    <property type="entry name" value="PflX_prd"/>
    <property type="match status" value="1"/>
</dbReference>
<dbReference type="InterPro" id="IPR027596">
    <property type="entry name" value="AmmeMemoSam_rS"/>
</dbReference>
<evidence type="ECO:0000313" key="8">
    <source>
        <dbReference type="EMBL" id="PIP19586.1"/>
    </source>
</evidence>
<dbReference type="InterPro" id="IPR016431">
    <property type="entry name" value="Pyrv-formate_lyase-activ_prd"/>
</dbReference>
<keyword evidence="4 6" id="KW-0408">Iron</keyword>
<dbReference type="Proteomes" id="UP000231292">
    <property type="component" value="Unassembled WGS sequence"/>
</dbReference>
<evidence type="ECO:0000259" key="7">
    <source>
        <dbReference type="PROSITE" id="PS51918"/>
    </source>
</evidence>
<feature type="binding site" evidence="6">
    <location>
        <position position="89"/>
    </location>
    <ligand>
        <name>[4Fe-4S] cluster</name>
        <dbReference type="ChEBI" id="CHEBI:49883"/>
        <note>4Fe-4S-S-AdoMet</note>
    </ligand>
</feature>
<reference evidence="8 9" key="1">
    <citation type="submission" date="2017-09" db="EMBL/GenBank/DDBJ databases">
        <title>Depth-based differentiation of microbial function through sediment-hosted aquifers and enrichment of novel symbionts in the deep terrestrial subsurface.</title>
        <authorList>
            <person name="Probst A.J."/>
            <person name="Ladd B."/>
            <person name="Jarett J.K."/>
            <person name="Geller-Mcgrath D.E."/>
            <person name="Sieber C.M."/>
            <person name="Emerson J.B."/>
            <person name="Anantharaman K."/>
            <person name="Thomas B.C."/>
            <person name="Malmstrom R."/>
            <person name="Stieglmeier M."/>
            <person name="Klingl A."/>
            <person name="Woyke T."/>
            <person name="Ryan C.M."/>
            <person name="Banfield J.F."/>
        </authorList>
    </citation>
    <scope>NUCLEOTIDE SEQUENCE [LARGE SCALE GENOMIC DNA]</scope>
    <source>
        <strain evidence="8">CG23_combo_of_CG06-09_8_20_14_all_41_10</strain>
    </source>
</reference>
<evidence type="ECO:0000256" key="3">
    <source>
        <dbReference type="ARBA" id="ARBA00022723"/>
    </source>
</evidence>
<sequence>MKEALLYEKLNARVVHCYLCAHYCKIANNKFGLCGVRENVGGVLYTHTYGNVVASHIDPIEKKPLYHFLPGSNSFSIATIGCNFRCGFCQNWEISQEPAYNEGARLSEEEFLPQDLVEEALRNDCPSISYTYTEPTIFFEYAYETAKLAKAKGLRNVFVTNGYMTKDCLKEIAPYLNAANVDLKFFKDSSYRKICSASLGPVLDSIKLMKDLGIWVEITTLVIPGENDSEDELSGIAKFISGVDKNIPWHVSRFHPDYKFTGYITTPEETLKKAKSIGEGMGLKFVYAGNVCGWGNDTLCPFCGKVLIKRDVFNIMEYHMRENKCAYCQNTIPGVF</sequence>
<name>A0A2G9YK30_9BACT</name>
<dbReference type="SFLD" id="SFLDG01101">
    <property type="entry name" value="Uncharacterised_Radical_SAM_Su"/>
    <property type="match status" value="1"/>
</dbReference>
<dbReference type="PANTHER" id="PTHR30352">
    <property type="entry name" value="PYRUVATE FORMATE-LYASE-ACTIVATING ENZYME"/>
    <property type="match status" value="1"/>
</dbReference>
<evidence type="ECO:0000313" key="9">
    <source>
        <dbReference type="Proteomes" id="UP000231292"/>
    </source>
</evidence>
<comment type="cofactor">
    <cofactor evidence="6">
        <name>[4Fe-4S] cluster</name>
        <dbReference type="ChEBI" id="CHEBI:49883"/>
    </cofactor>
    <text evidence="6">Binds 1 [4Fe-4S] cluster. The cluster is coordinated with 3 cysteines and an exchangeable S-adenosyl-L-methionine.</text>
</comment>
<proteinExistence type="predicted"/>
<organism evidence="8 9">
    <name type="scientific">Candidatus Sherwoodlollariibacterium unditelluris</name>
    <dbReference type="NCBI Taxonomy" id="1974757"/>
    <lineage>
        <taxon>Bacteria</taxon>
        <taxon>Pseudomonadati</taxon>
        <taxon>Candidatus Omnitrophota</taxon>
        <taxon>Candidatus Sherwoodlollariibacterium</taxon>
    </lineage>
</organism>
<dbReference type="AlphaFoldDB" id="A0A2G9YK30"/>
<feature type="domain" description="Radical SAM core" evidence="7">
    <location>
        <begin position="67"/>
        <end position="290"/>
    </location>
</feature>
<protein>
    <submittedName>
        <fullName evidence="8">AmmeMemoRadiSam system radical SAM enzyme</fullName>
    </submittedName>
</protein>
<feature type="binding site" evidence="6">
    <location>
        <position position="82"/>
    </location>
    <ligand>
        <name>[4Fe-4S] cluster</name>
        <dbReference type="ChEBI" id="CHEBI:49883"/>
        <note>4Fe-4S-S-AdoMet</note>
    </ligand>
</feature>
<dbReference type="GO" id="GO:0051539">
    <property type="term" value="F:4 iron, 4 sulfur cluster binding"/>
    <property type="evidence" value="ECO:0007669"/>
    <property type="project" value="UniProtKB-KW"/>
</dbReference>
<evidence type="ECO:0000256" key="5">
    <source>
        <dbReference type="ARBA" id="ARBA00023014"/>
    </source>
</evidence>
<keyword evidence="2 6" id="KW-0949">S-adenosyl-L-methionine</keyword>
<dbReference type="InterPro" id="IPR058240">
    <property type="entry name" value="rSAM_sf"/>
</dbReference>
<dbReference type="PANTHER" id="PTHR30352:SF5">
    <property type="entry name" value="PYRUVATE FORMATE-LYASE 1-ACTIVATING ENZYME"/>
    <property type="match status" value="1"/>
</dbReference>
<dbReference type="CDD" id="cd01335">
    <property type="entry name" value="Radical_SAM"/>
    <property type="match status" value="1"/>
</dbReference>
<evidence type="ECO:0000256" key="2">
    <source>
        <dbReference type="ARBA" id="ARBA00022691"/>
    </source>
</evidence>
<comment type="caution">
    <text evidence="8">The sequence shown here is derived from an EMBL/GenBank/DDBJ whole genome shotgun (WGS) entry which is preliminary data.</text>
</comment>
<dbReference type="GO" id="GO:0003824">
    <property type="term" value="F:catalytic activity"/>
    <property type="evidence" value="ECO:0007669"/>
    <property type="project" value="InterPro"/>
</dbReference>
<dbReference type="InterPro" id="IPR013785">
    <property type="entry name" value="Aldolase_TIM"/>
</dbReference>
<keyword evidence="5 6" id="KW-0411">Iron-sulfur</keyword>
<gene>
    <name evidence="8" type="primary">amrS</name>
    <name evidence="8" type="ORF">COX41_02115</name>
</gene>
<dbReference type="InterPro" id="IPR007197">
    <property type="entry name" value="rSAM"/>
</dbReference>
<dbReference type="Gene3D" id="3.20.20.70">
    <property type="entry name" value="Aldolase class I"/>
    <property type="match status" value="1"/>
</dbReference>
<dbReference type="SFLD" id="SFLDS00029">
    <property type="entry name" value="Radical_SAM"/>
    <property type="match status" value="1"/>
</dbReference>